<protein>
    <submittedName>
        <fullName evidence="12">D-alanine--D-alanine ligase</fullName>
    </submittedName>
</protein>
<name>A0A1B1YDT9_THEST</name>
<dbReference type="RefSeq" id="WP_015359272.1">
    <property type="nucleotide sequence ID" value="NZ_CP014672.1"/>
</dbReference>
<evidence type="ECO:0000256" key="2">
    <source>
        <dbReference type="ARBA" id="ARBA00010871"/>
    </source>
</evidence>
<evidence type="ECO:0000259" key="11">
    <source>
        <dbReference type="PROSITE" id="PS50975"/>
    </source>
</evidence>
<gene>
    <name evidence="12" type="ORF">CSTERTH_07825</name>
</gene>
<proteinExistence type="inferred from homology"/>
<comment type="subcellular location">
    <subcellularLocation>
        <location evidence="1">Cytoplasm</location>
    </subcellularLocation>
</comment>
<dbReference type="GO" id="GO:0009252">
    <property type="term" value="P:peptidoglycan biosynthetic process"/>
    <property type="evidence" value="ECO:0007669"/>
    <property type="project" value="UniProtKB-KW"/>
</dbReference>
<dbReference type="PROSITE" id="PS00844">
    <property type="entry name" value="DALA_DALA_LIGASE_2"/>
    <property type="match status" value="1"/>
</dbReference>
<dbReference type="SUPFAM" id="SSF56059">
    <property type="entry name" value="Glutathione synthetase ATP-binding domain-like"/>
    <property type="match status" value="1"/>
</dbReference>
<evidence type="ECO:0000313" key="13">
    <source>
        <dbReference type="Proteomes" id="UP000092971"/>
    </source>
</evidence>
<dbReference type="GO" id="GO:0005524">
    <property type="term" value="F:ATP binding"/>
    <property type="evidence" value="ECO:0007669"/>
    <property type="project" value="UniProtKB-UniRule"/>
</dbReference>
<dbReference type="GO" id="GO:0008360">
    <property type="term" value="P:regulation of cell shape"/>
    <property type="evidence" value="ECO:0007669"/>
    <property type="project" value="UniProtKB-KW"/>
</dbReference>
<keyword evidence="8" id="KW-0573">Peptidoglycan synthesis</keyword>
<dbReference type="GO" id="GO:0071555">
    <property type="term" value="P:cell wall organization"/>
    <property type="evidence" value="ECO:0007669"/>
    <property type="project" value="UniProtKB-KW"/>
</dbReference>
<comment type="similarity">
    <text evidence="2">Belongs to the D-alanine--D-alanine ligase family.</text>
</comment>
<dbReference type="SUPFAM" id="SSF52440">
    <property type="entry name" value="PreATP-grasp domain"/>
    <property type="match status" value="1"/>
</dbReference>
<evidence type="ECO:0000256" key="8">
    <source>
        <dbReference type="ARBA" id="ARBA00022984"/>
    </source>
</evidence>
<dbReference type="OrthoDB" id="9813261at2"/>
<evidence type="ECO:0000256" key="3">
    <source>
        <dbReference type="ARBA" id="ARBA00022490"/>
    </source>
</evidence>
<evidence type="ECO:0000256" key="5">
    <source>
        <dbReference type="ARBA" id="ARBA00022741"/>
    </source>
</evidence>
<keyword evidence="3" id="KW-0963">Cytoplasm</keyword>
<dbReference type="PROSITE" id="PS50975">
    <property type="entry name" value="ATP_GRASP"/>
    <property type="match status" value="1"/>
</dbReference>
<dbReference type="Proteomes" id="UP000092971">
    <property type="component" value="Chromosome"/>
</dbReference>
<dbReference type="InterPro" id="IPR013815">
    <property type="entry name" value="ATP_grasp_subdomain_1"/>
</dbReference>
<evidence type="ECO:0000256" key="1">
    <source>
        <dbReference type="ARBA" id="ARBA00004496"/>
    </source>
</evidence>
<dbReference type="Gene3D" id="3.30.470.20">
    <property type="entry name" value="ATP-grasp fold, B domain"/>
    <property type="match status" value="1"/>
</dbReference>
<keyword evidence="7" id="KW-0133">Cell shape</keyword>
<keyword evidence="6 10" id="KW-0067">ATP-binding</keyword>
<keyword evidence="4 12" id="KW-0436">Ligase</keyword>
<evidence type="ECO:0000256" key="6">
    <source>
        <dbReference type="ARBA" id="ARBA00022840"/>
    </source>
</evidence>
<dbReference type="Pfam" id="PF07478">
    <property type="entry name" value="Dala_Dala_lig_C"/>
    <property type="match status" value="1"/>
</dbReference>
<evidence type="ECO:0000313" key="12">
    <source>
        <dbReference type="EMBL" id="ANW98936.1"/>
    </source>
</evidence>
<dbReference type="PANTHER" id="PTHR23132:SF23">
    <property type="entry name" value="D-ALANINE--D-ALANINE LIGASE B"/>
    <property type="match status" value="1"/>
</dbReference>
<keyword evidence="9" id="KW-0961">Cell wall biogenesis/degradation</keyword>
<dbReference type="PANTHER" id="PTHR23132">
    <property type="entry name" value="D-ALANINE--D-ALANINE LIGASE"/>
    <property type="match status" value="1"/>
</dbReference>
<dbReference type="InterPro" id="IPR000291">
    <property type="entry name" value="D-Ala_lig_Van_CS"/>
</dbReference>
<dbReference type="Gene3D" id="3.40.50.20">
    <property type="match status" value="1"/>
</dbReference>
<organism evidence="12 13">
    <name type="scientific">Thermoclostridium stercorarium subsp. thermolacticum DSM 2910</name>
    <dbReference type="NCBI Taxonomy" id="1121336"/>
    <lineage>
        <taxon>Bacteria</taxon>
        <taxon>Bacillati</taxon>
        <taxon>Bacillota</taxon>
        <taxon>Clostridia</taxon>
        <taxon>Eubacteriales</taxon>
        <taxon>Oscillospiraceae</taxon>
        <taxon>Thermoclostridium</taxon>
    </lineage>
</organism>
<feature type="domain" description="ATP-grasp" evidence="11">
    <location>
        <begin position="119"/>
        <end position="329"/>
    </location>
</feature>
<dbReference type="AlphaFoldDB" id="A0A1B1YDT9"/>
<keyword evidence="5 10" id="KW-0547">Nucleotide-binding</keyword>
<dbReference type="GO" id="GO:0008716">
    <property type="term" value="F:D-alanine-D-alanine ligase activity"/>
    <property type="evidence" value="ECO:0007669"/>
    <property type="project" value="InterPro"/>
</dbReference>
<dbReference type="InterPro" id="IPR016185">
    <property type="entry name" value="PreATP-grasp_dom_sf"/>
</dbReference>
<evidence type="ECO:0000256" key="4">
    <source>
        <dbReference type="ARBA" id="ARBA00022598"/>
    </source>
</evidence>
<dbReference type="InterPro" id="IPR011761">
    <property type="entry name" value="ATP-grasp"/>
</dbReference>
<dbReference type="Gene3D" id="3.30.1490.20">
    <property type="entry name" value="ATP-grasp fold, A domain"/>
    <property type="match status" value="1"/>
</dbReference>
<dbReference type="GO" id="GO:0046872">
    <property type="term" value="F:metal ion binding"/>
    <property type="evidence" value="ECO:0007669"/>
    <property type="project" value="InterPro"/>
</dbReference>
<reference evidence="12 13" key="1">
    <citation type="submission" date="2016-02" db="EMBL/GenBank/DDBJ databases">
        <title>Comparison of Clostridium stercorarium subspecies using comparative genomics and transcriptomics.</title>
        <authorList>
            <person name="Schellenberg J."/>
            <person name="Thallinger G."/>
            <person name="Levin D.B."/>
            <person name="Zhang X."/>
            <person name="Alvare G."/>
            <person name="Fristensky B."/>
            <person name="Sparling R."/>
        </authorList>
    </citation>
    <scope>NUCLEOTIDE SEQUENCE [LARGE SCALE GENOMIC DNA]</scope>
    <source>
        <strain evidence="12 13">DSM 2910</strain>
    </source>
</reference>
<accession>A0A1B1YDT9</accession>
<evidence type="ECO:0000256" key="7">
    <source>
        <dbReference type="ARBA" id="ARBA00022960"/>
    </source>
</evidence>
<dbReference type="EMBL" id="CP014672">
    <property type="protein sequence ID" value="ANW98936.1"/>
    <property type="molecule type" value="Genomic_DNA"/>
</dbReference>
<sequence>MSDVPECPGYRVGITFNLKRNQNDEYEDEQAEYDSLSTIEAIGKAISKAGCETILLEADTDLPEKLRNIKPDIVFNIAEGKGGRGREAQVPSILNLYSIPFTGSDETTLCVALDKGLAKRIVRSCRIKTPDFFIWKDKDTEIPSNLHFPVIVKPNAEGSSKGLIGNSIAKNRKELINLLCEKWDRYHQALLVEEYVSGREFTVGILGNGNEKRVFRPMEIIVSPEGNPDRSRIYSFHVKTNYQKYVRYRCPADLDPQTEEKMISCSEKIYDILECKDFARIDYILSESNEIYFIEINPLPGLAPGYSDYPMLAEYNGMGYDELVKAILNSGLKRYGMAAV</sequence>
<dbReference type="InterPro" id="IPR011095">
    <property type="entry name" value="Dala_Dala_lig_C"/>
</dbReference>
<dbReference type="GO" id="GO:0005737">
    <property type="term" value="C:cytoplasm"/>
    <property type="evidence" value="ECO:0007669"/>
    <property type="project" value="UniProtKB-SubCell"/>
</dbReference>
<evidence type="ECO:0000256" key="10">
    <source>
        <dbReference type="PROSITE-ProRule" id="PRU00409"/>
    </source>
</evidence>
<evidence type="ECO:0000256" key="9">
    <source>
        <dbReference type="ARBA" id="ARBA00023316"/>
    </source>
</evidence>